<comment type="caution">
    <text evidence="10">The sequence shown here is derived from an EMBL/GenBank/DDBJ whole genome shotgun (WGS) entry which is preliminary data.</text>
</comment>
<gene>
    <name evidence="10" type="ORF">AWW66_10365</name>
</gene>
<dbReference type="PANTHER" id="PTHR30151:SF0">
    <property type="entry name" value="ABC TRANSPORTER PERMEASE PROTEIN MJ0413-RELATED"/>
    <property type="match status" value="1"/>
</dbReference>
<proteinExistence type="inferred from homology"/>
<dbReference type="InterPro" id="IPR035906">
    <property type="entry name" value="MetI-like_sf"/>
</dbReference>
<evidence type="ECO:0000256" key="7">
    <source>
        <dbReference type="RuleBase" id="RU363032"/>
    </source>
</evidence>
<evidence type="ECO:0000313" key="10">
    <source>
        <dbReference type="EMBL" id="KXK62043.1"/>
    </source>
</evidence>
<dbReference type="GO" id="GO:0042918">
    <property type="term" value="P:alkanesulfonate transmembrane transport"/>
    <property type="evidence" value="ECO:0007669"/>
    <property type="project" value="UniProtKB-ARBA"/>
</dbReference>
<evidence type="ECO:0000259" key="9">
    <source>
        <dbReference type="PROSITE" id="PS50928"/>
    </source>
</evidence>
<protein>
    <submittedName>
        <fullName evidence="10">Nitrate ABC transporter permease</fullName>
    </submittedName>
</protein>
<feature type="transmembrane region" description="Helical" evidence="7">
    <location>
        <begin position="212"/>
        <end position="234"/>
    </location>
</feature>
<dbReference type="OrthoDB" id="3173654at2"/>
<keyword evidence="3" id="KW-1003">Cell membrane</keyword>
<evidence type="ECO:0000313" key="11">
    <source>
        <dbReference type="Proteomes" id="UP000070620"/>
    </source>
</evidence>
<keyword evidence="11" id="KW-1185">Reference proteome</keyword>
<feature type="transmembrane region" description="Helical" evidence="7">
    <location>
        <begin position="122"/>
        <end position="141"/>
    </location>
</feature>
<dbReference type="Proteomes" id="UP000070620">
    <property type="component" value="Unassembled WGS sequence"/>
</dbReference>
<dbReference type="InterPro" id="IPR000515">
    <property type="entry name" value="MetI-like"/>
</dbReference>
<dbReference type="GO" id="GO:0005886">
    <property type="term" value="C:plasma membrane"/>
    <property type="evidence" value="ECO:0007669"/>
    <property type="project" value="UniProtKB-SubCell"/>
</dbReference>
<dbReference type="FunFam" id="1.10.3720.10:FF:000003">
    <property type="entry name" value="Aliphatic sulfonate ABC transporter permease"/>
    <property type="match status" value="1"/>
</dbReference>
<feature type="transmembrane region" description="Helical" evidence="7">
    <location>
        <begin position="29"/>
        <end position="49"/>
    </location>
</feature>
<comment type="similarity">
    <text evidence="7">Belongs to the binding-protein-dependent transport system permease family.</text>
</comment>
<evidence type="ECO:0000256" key="5">
    <source>
        <dbReference type="ARBA" id="ARBA00022989"/>
    </source>
</evidence>
<evidence type="ECO:0000256" key="3">
    <source>
        <dbReference type="ARBA" id="ARBA00022475"/>
    </source>
</evidence>
<dbReference type="RefSeq" id="WP_067363362.1">
    <property type="nucleotide sequence ID" value="NZ_JBIUBN010000010.1"/>
</dbReference>
<evidence type="ECO:0000256" key="4">
    <source>
        <dbReference type="ARBA" id="ARBA00022692"/>
    </source>
</evidence>
<dbReference type="Pfam" id="PF00528">
    <property type="entry name" value="BPD_transp_1"/>
    <property type="match status" value="1"/>
</dbReference>
<evidence type="ECO:0000256" key="1">
    <source>
        <dbReference type="ARBA" id="ARBA00004651"/>
    </source>
</evidence>
<accession>A0A136PUI6</accession>
<dbReference type="CDD" id="cd06261">
    <property type="entry name" value="TM_PBP2"/>
    <property type="match status" value="1"/>
</dbReference>
<evidence type="ECO:0000256" key="8">
    <source>
        <dbReference type="SAM" id="MobiDB-lite"/>
    </source>
</evidence>
<name>A0A136PUI6_9ACTN</name>
<keyword evidence="5 7" id="KW-1133">Transmembrane helix</keyword>
<dbReference type="SUPFAM" id="SSF161098">
    <property type="entry name" value="MetI-like"/>
    <property type="match status" value="1"/>
</dbReference>
<organism evidence="10 11">
    <name type="scientific">Micromonospora rosaria</name>
    <dbReference type="NCBI Taxonomy" id="47874"/>
    <lineage>
        <taxon>Bacteria</taxon>
        <taxon>Bacillati</taxon>
        <taxon>Actinomycetota</taxon>
        <taxon>Actinomycetes</taxon>
        <taxon>Micromonosporales</taxon>
        <taxon>Micromonosporaceae</taxon>
        <taxon>Micromonospora</taxon>
    </lineage>
</organism>
<feature type="transmembrane region" description="Helical" evidence="7">
    <location>
        <begin position="147"/>
        <end position="169"/>
    </location>
</feature>
<feature type="transmembrane region" description="Helical" evidence="7">
    <location>
        <begin position="88"/>
        <end position="110"/>
    </location>
</feature>
<keyword evidence="2 7" id="KW-0813">Transport</keyword>
<keyword evidence="4 7" id="KW-0812">Transmembrane</keyword>
<feature type="transmembrane region" description="Helical" evidence="7">
    <location>
        <begin position="240"/>
        <end position="261"/>
    </location>
</feature>
<dbReference type="EMBL" id="LRQV01000027">
    <property type="protein sequence ID" value="KXK62043.1"/>
    <property type="molecule type" value="Genomic_DNA"/>
</dbReference>
<feature type="domain" description="ABC transmembrane type-1" evidence="9">
    <location>
        <begin position="81"/>
        <end position="265"/>
    </location>
</feature>
<sequence length="276" mass="30022">MSVDVRTVPEQVGRARPGPARRRRSRPRLTRVGLSVLSVVLGIALWDLVSRNYTAFFLPSPMLTWQGAVELVRDGTLWSSVSASSTRILTGWALGVVIGVPVGLLMGCVPWLRLMLDPYIQFFRFVPPIAFVTLAIIWLGPGEASKVALIFYTTVFIVALNTLAGVLSVDELRLRAARALGASPARTLVSVVLPSTVPHVVTGARLAMGNSFLTIVSAEIVAAQSGLGSLIWTARNYAKTEWVFVGIIALGLLGYLFDWILRAVTSRSLRRYGVTF</sequence>
<evidence type="ECO:0000256" key="2">
    <source>
        <dbReference type="ARBA" id="ARBA00022448"/>
    </source>
</evidence>
<reference evidence="10 11" key="1">
    <citation type="submission" date="2016-01" db="EMBL/GenBank/DDBJ databases">
        <title>Whole genome sequence and analysis of Micromonospora rosaria DSM 803, which can produce antibacterial substance rosamicin.</title>
        <authorList>
            <person name="Yang H."/>
            <person name="He X."/>
            <person name="Zhu D."/>
        </authorList>
    </citation>
    <scope>NUCLEOTIDE SEQUENCE [LARGE SCALE GENOMIC DNA]</scope>
    <source>
        <strain evidence="10 11">DSM 803</strain>
    </source>
</reference>
<feature type="region of interest" description="Disordered" evidence="8">
    <location>
        <begin position="1"/>
        <end position="26"/>
    </location>
</feature>
<dbReference type="PANTHER" id="PTHR30151">
    <property type="entry name" value="ALKANE SULFONATE ABC TRANSPORTER-RELATED, MEMBRANE SUBUNIT"/>
    <property type="match status" value="1"/>
</dbReference>
<dbReference type="PROSITE" id="PS50928">
    <property type="entry name" value="ABC_TM1"/>
    <property type="match status" value="1"/>
</dbReference>
<evidence type="ECO:0000256" key="6">
    <source>
        <dbReference type="ARBA" id="ARBA00023136"/>
    </source>
</evidence>
<dbReference type="AlphaFoldDB" id="A0A136PUI6"/>
<dbReference type="Gene3D" id="1.10.3720.10">
    <property type="entry name" value="MetI-like"/>
    <property type="match status" value="1"/>
</dbReference>
<comment type="subcellular location">
    <subcellularLocation>
        <location evidence="1 7">Cell membrane</location>
        <topology evidence="1 7">Multi-pass membrane protein</topology>
    </subcellularLocation>
</comment>
<keyword evidence="6 7" id="KW-0472">Membrane</keyword>